<evidence type="ECO:0000259" key="13">
    <source>
        <dbReference type="PROSITE" id="PS51081"/>
    </source>
</evidence>
<protein>
    <recommendedName>
        <fullName evidence="4">RING-type E3 ubiquitin transferase</fullName>
        <ecNumber evidence="4">2.3.2.27</ecNumber>
    </recommendedName>
</protein>
<evidence type="ECO:0000256" key="6">
    <source>
        <dbReference type="ARBA" id="ARBA00022723"/>
    </source>
</evidence>
<evidence type="ECO:0000256" key="3">
    <source>
        <dbReference type="ARBA" id="ARBA00009119"/>
    </source>
</evidence>
<evidence type="ECO:0000256" key="9">
    <source>
        <dbReference type="ARBA" id="ARBA00022833"/>
    </source>
</evidence>
<dbReference type="EMBL" id="JBBPBK010000013">
    <property type="protein sequence ID" value="KAK9272084.1"/>
    <property type="molecule type" value="Genomic_DNA"/>
</dbReference>
<dbReference type="AlphaFoldDB" id="A0AAP0R894"/>
<organism evidence="14 15">
    <name type="scientific">Liquidambar formosana</name>
    <name type="common">Formosan gum</name>
    <dbReference type="NCBI Taxonomy" id="63359"/>
    <lineage>
        <taxon>Eukaryota</taxon>
        <taxon>Viridiplantae</taxon>
        <taxon>Streptophyta</taxon>
        <taxon>Embryophyta</taxon>
        <taxon>Tracheophyta</taxon>
        <taxon>Spermatophyta</taxon>
        <taxon>Magnoliopsida</taxon>
        <taxon>eudicotyledons</taxon>
        <taxon>Gunneridae</taxon>
        <taxon>Pentapetalae</taxon>
        <taxon>Saxifragales</taxon>
        <taxon>Altingiaceae</taxon>
        <taxon>Liquidambar</taxon>
    </lineage>
</organism>
<evidence type="ECO:0000313" key="15">
    <source>
        <dbReference type="Proteomes" id="UP001415857"/>
    </source>
</evidence>
<comment type="function">
    <text evidence="10">E3 ubiquitin-protein ligase that mediates ubiquitination and subsequent proteasomal degradation of target proteins. E3 ubiquitin ligases accept ubiquitin from an E2 ubiquitin-conjugating enzyme in the form of a thioester and then directly transfers the ubiquitin to targeted substrates. It probably triggers the ubiquitin-mediated degradation of different substrates.</text>
</comment>
<name>A0AAP0R894_LIQFO</name>
<evidence type="ECO:0000256" key="2">
    <source>
        <dbReference type="ARBA" id="ARBA00004906"/>
    </source>
</evidence>
<dbReference type="EC" id="2.3.2.27" evidence="4"/>
<comment type="catalytic activity">
    <reaction evidence="1">
        <text>S-ubiquitinyl-[E2 ubiquitin-conjugating enzyme]-L-cysteine + [acceptor protein]-L-lysine = [E2 ubiquitin-conjugating enzyme]-L-cysteine + N(6)-ubiquitinyl-[acceptor protein]-L-lysine.</text>
        <dbReference type="EC" id="2.3.2.27"/>
    </reaction>
</comment>
<dbReference type="InterPro" id="IPR013083">
    <property type="entry name" value="Znf_RING/FYVE/PHD"/>
</dbReference>
<feature type="signal peptide" evidence="12">
    <location>
        <begin position="1"/>
        <end position="23"/>
    </location>
</feature>
<dbReference type="GO" id="GO:0061630">
    <property type="term" value="F:ubiquitin protein ligase activity"/>
    <property type="evidence" value="ECO:0007669"/>
    <property type="project" value="UniProtKB-EC"/>
</dbReference>
<dbReference type="GO" id="GO:0008270">
    <property type="term" value="F:zinc ion binding"/>
    <property type="evidence" value="ECO:0007669"/>
    <property type="project" value="UniProtKB-KW"/>
</dbReference>
<dbReference type="Proteomes" id="UP001415857">
    <property type="component" value="Unassembled WGS sequence"/>
</dbReference>
<evidence type="ECO:0000256" key="5">
    <source>
        <dbReference type="ARBA" id="ARBA00022679"/>
    </source>
</evidence>
<dbReference type="PROSITE" id="PS51081">
    <property type="entry name" value="ZF_SIAH"/>
    <property type="match status" value="1"/>
</dbReference>
<evidence type="ECO:0000256" key="8">
    <source>
        <dbReference type="ARBA" id="ARBA00022786"/>
    </source>
</evidence>
<dbReference type="PANTHER" id="PTHR46632">
    <property type="entry name" value="E3 UBIQUITIN-PROTEIN LIGASE SINA-LIKE 4"/>
    <property type="match status" value="1"/>
</dbReference>
<keyword evidence="9" id="KW-0862">Zinc</keyword>
<accession>A0AAP0R894</accession>
<keyword evidence="7 11" id="KW-0863">Zinc-finger</keyword>
<keyword evidence="5" id="KW-0808">Transferase</keyword>
<comment type="caution">
    <text evidence="14">The sequence shown here is derived from an EMBL/GenBank/DDBJ whole genome shotgun (WGS) entry which is preliminary data.</text>
</comment>
<evidence type="ECO:0000256" key="4">
    <source>
        <dbReference type="ARBA" id="ARBA00012483"/>
    </source>
</evidence>
<evidence type="ECO:0000256" key="10">
    <source>
        <dbReference type="ARBA" id="ARBA00024004"/>
    </source>
</evidence>
<dbReference type="SUPFAM" id="SSF49599">
    <property type="entry name" value="TRAF domain-like"/>
    <property type="match status" value="1"/>
</dbReference>
<comment type="pathway">
    <text evidence="2">Protein modification; protein ubiquitination.</text>
</comment>
<dbReference type="PANTHER" id="PTHR46632:SF16">
    <property type="entry name" value="E3 UBIQUITIN-PROTEIN LIGASE SINA-LIKE 10"/>
    <property type="match status" value="1"/>
</dbReference>
<keyword evidence="15" id="KW-1185">Reference proteome</keyword>
<evidence type="ECO:0000256" key="7">
    <source>
        <dbReference type="ARBA" id="ARBA00022771"/>
    </source>
</evidence>
<reference evidence="14 15" key="1">
    <citation type="journal article" date="2024" name="Plant J.">
        <title>Genome sequences and population genomics reveal climatic adaptation and genomic divergence between two closely related sweetgum species.</title>
        <authorList>
            <person name="Xu W.Q."/>
            <person name="Ren C.Q."/>
            <person name="Zhang X.Y."/>
            <person name="Comes H.P."/>
            <person name="Liu X.H."/>
            <person name="Li Y.G."/>
            <person name="Kettle C.J."/>
            <person name="Jalonen R."/>
            <person name="Gaisberger H."/>
            <person name="Ma Y.Z."/>
            <person name="Qiu Y.X."/>
        </authorList>
    </citation>
    <scope>NUCLEOTIDE SEQUENCE [LARGE SCALE GENOMIC DNA]</scope>
    <source>
        <strain evidence="14">Hangzhou</strain>
    </source>
</reference>
<keyword evidence="8" id="KW-0833">Ubl conjugation pathway</keyword>
<feature type="domain" description="SIAH-type" evidence="13">
    <location>
        <begin position="107"/>
        <end position="165"/>
    </location>
</feature>
<feature type="chain" id="PRO_5043020961" description="RING-type E3 ubiquitin transferase" evidence="12">
    <location>
        <begin position="24"/>
        <end position="290"/>
    </location>
</feature>
<dbReference type="FunFam" id="3.30.40.10:FF:000041">
    <property type="entry name" value="E3 ubiquitin-protein ligase SINAT3"/>
    <property type="match status" value="1"/>
</dbReference>
<evidence type="ECO:0000256" key="12">
    <source>
        <dbReference type="SAM" id="SignalP"/>
    </source>
</evidence>
<keyword evidence="6" id="KW-0479">Metal-binding</keyword>
<keyword evidence="12" id="KW-0732">Signal</keyword>
<proteinExistence type="inferred from homology"/>
<evidence type="ECO:0000256" key="11">
    <source>
        <dbReference type="PROSITE-ProRule" id="PRU00455"/>
    </source>
</evidence>
<dbReference type="InterPro" id="IPR013010">
    <property type="entry name" value="Znf_SIAH"/>
</dbReference>
<evidence type="ECO:0000313" key="14">
    <source>
        <dbReference type="EMBL" id="KAK9272084.1"/>
    </source>
</evidence>
<sequence length="290" mass="32237">MFNCLSCSLKLVIFLLLERPSECKKNLGTPAEFVTSISILQPYPGISFMVFMCIQSDFFRCACMEIQCENGHIACSPCCIKLGNRCPSCSFPIGYNRCRAIEKVLESVKTSCKNIKYGCRETVSYNKKHDHEEACIYAPCSCPLPDCNFIGSSKQLSQHFSLKHSSCAKGFRYDCLFPVSLEMNDKFLVLQEEHGGMLFILNNSVELLGNAVTVSRIGPRSSKREFSYDLVAKKVGSSLRLQSFTESVSGRVNNRSSMGFLLVPSAFFGSCGQLKLELCIRTKDATPAGF</sequence>
<dbReference type="InterPro" id="IPR044286">
    <property type="entry name" value="SINL_plant"/>
</dbReference>
<gene>
    <name evidence="14" type="ORF">L1049_002453</name>
</gene>
<evidence type="ECO:0000256" key="1">
    <source>
        <dbReference type="ARBA" id="ARBA00000900"/>
    </source>
</evidence>
<dbReference type="Pfam" id="PF21361">
    <property type="entry name" value="Sina_ZnF"/>
    <property type="match status" value="1"/>
</dbReference>
<comment type="similarity">
    <text evidence="3">Belongs to the SINA (Seven in absentia) family.</text>
</comment>
<dbReference type="Gene3D" id="3.30.40.10">
    <property type="entry name" value="Zinc/RING finger domain, C3HC4 (zinc finger)"/>
    <property type="match status" value="1"/>
</dbReference>